<keyword evidence="2" id="KW-1185">Reference proteome</keyword>
<name>A0A016U962_9BILA</name>
<comment type="caution">
    <text evidence="1">The sequence shown here is derived from an EMBL/GenBank/DDBJ whole genome shotgun (WGS) entry which is preliminary data.</text>
</comment>
<dbReference type="EMBL" id="JARK01001388">
    <property type="protein sequence ID" value="EYC11138.1"/>
    <property type="molecule type" value="Genomic_DNA"/>
</dbReference>
<reference evidence="2" key="1">
    <citation type="journal article" date="2015" name="Nat. Genet.">
        <title>The genome and transcriptome of the zoonotic hookworm Ancylostoma ceylanicum identify infection-specific gene families.</title>
        <authorList>
            <person name="Schwarz E.M."/>
            <person name="Hu Y."/>
            <person name="Antoshechkin I."/>
            <person name="Miller M.M."/>
            <person name="Sternberg P.W."/>
            <person name="Aroian R.V."/>
        </authorList>
    </citation>
    <scope>NUCLEOTIDE SEQUENCE</scope>
    <source>
        <strain evidence="2">HY135</strain>
    </source>
</reference>
<proteinExistence type="predicted"/>
<sequence>MTFRAENLEESAPLNRPVHIIARSLVLALSKFATRASVMIEQTLILHSRRRSVLLDIWSTPANGVLEWASPSTVL</sequence>
<dbReference type="AlphaFoldDB" id="A0A016U962"/>
<accession>A0A016U962</accession>
<gene>
    <name evidence="1" type="primary">Acey_s0052.g2243</name>
    <name evidence="1" type="ORF">Y032_0052g2243</name>
</gene>
<dbReference type="Proteomes" id="UP000024635">
    <property type="component" value="Unassembled WGS sequence"/>
</dbReference>
<evidence type="ECO:0000313" key="2">
    <source>
        <dbReference type="Proteomes" id="UP000024635"/>
    </source>
</evidence>
<protein>
    <submittedName>
        <fullName evidence="1">Uncharacterized protein</fullName>
    </submittedName>
</protein>
<evidence type="ECO:0000313" key="1">
    <source>
        <dbReference type="EMBL" id="EYC11138.1"/>
    </source>
</evidence>
<organism evidence="1 2">
    <name type="scientific">Ancylostoma ceylanicum</name>
    <dbReference type="NCBI Taxonomy" id="53326"/>
    <lineage>
        <taxon>Eukaryota</taxon>
        <taxon>Metazoa</taxon>
        <taxon>Ecdysozoa</taxon>
        <taxon>Nematoda</taxon>
        <taxon>Chromadorea</taxon>
        <taxon>Rhabditida</taxon>
        <taxon>Rhabditina</taxon>
        <taxon>Rhabditomorpha</taxon>
        <taxon>Strongyloidea</taxon>
        <taxon>Ancylostomatidae</taxon>
        <taxon>Ancylostomatinae</taxon>
        <taxon>Ancylostoma</taxon>
    </lineage>
</organism>